<dbReference type="Proteomes" id="UP000309038">
    <property type="component" value="Unassembled WGS sequence"/>
</dbReference>
<accession>A0A4S4KWA5</accession>
<dbReference type="Gene3D" id="3.30.1490.70">
    <property type="match status" value="1"/>
</dbReference>
<keyword evidence="4" id="KW-1185">Reference proteome</keyword>
<dbReference type="Gene3D" id="2.40.50.140">
    <property type="entry name" value="Nucleic acid-binding proteins"/>
    <property type="match status" value="1"/>
</dbReference>
<dbReference type="GO" id="GO:0005634">
    <property type="term" value="C:nucleus"/>
    <property type="evidence" value="ECO:0007669"/>
    <property type="project" value="TreeGrafter"/>
</dbReference>
<dbReference type="GO" id="GO:0005524">
    <property type="term" value="F:ATP binding"/>
    <property type="evidence" value="ECO:0007669"/>
    <property type="project" value="InterPro"/>
</dbReference>
<dbReference type="EMBL" id="SGPJ01000003">
    <property type="protein sequence ID" value="THH02681.1"/>
    <property type="molecule type" value="Genomic_DNA"/>
</dbReference>
<dbReference type="GO" id="GO:0003910">
    <property type="term" value="F:DNA ligase (ATP) activity"/>
    <property type="evidence" value="ECO:0007669"/>
    <property type="project" value="InterPro"/>
</dbReference>
<name>A0A4S4KWA5_9APHY</name>
<evidence type="ECO:0000313" key="4">
    <source>
        <dbReference type="Proteomes" id="UP000309038"/>
    </source>
</evidence>
<reference evidence="3 4" key="1">
    <citation type="submission" date="2019-02" db="EMBL/GenBank/DDBJ databases">
        <title>Genome sequencing of the rare red list fungi Phlebia centrifuga.</title>
        <authorList>
            <person name="Buettner E."/>
            <person name="Kellner H."/>
        </authorList>
    </citation>
    <scope>NUCLEOTIDE SEQUENCE [LARGE SCALE GENOMIC DNA]</scope>
    <source>
        <strain evidence="3 4">DSM 108282</strain>
    </source>
</reference>
<proteinExistence type="predicted"/>
<dbReference type="GO" id="GO:1903461">
    <property type="term" value="P:Okazaki fragment processing involved in mitotic DNA replication"/>
    <property type="evidence" value="ECO:0007669"/>
    <property type="project" value="TreeGrafter"/>
</dbReference>
<dbReference type="GO" id="GO:0006281">
    <property type="term" value="P:DNA repair"/>
    <property type="evidence" value="ECO:0007669"/>
    <property type="project" value="InterPro"/>
</dbReference>
<dbReference type="AlphaFoldDB" id="A0A4S4KWA5"/>
<dbReference type="PANTHER" id="PTHR45674">
    <property type="entry name" value="DNA LIGASE 1/3 FAMILY MEMBER"/>
    <property type="match status" value="1"/>
</dbReference>
<dbReference type="GO" id="GO:0006310">
    <property type="term" value="P:DNA recombination"/>
    <property type="evidence" value="ECO:0007669"/>
    <property type="project" value="InterPro"/>
</dbReference>
<keyword evidence="1" id="KW-0436">Ligase</keyword>
<dbReference type="GO" id="GO:0005739">
    <property type="term" value="C:mitochondrion"/>
    <property type="evidence" value="ECO:0007669"/>
    <property type="project" value="TreeGrafter"/>
</dbReference>
<protein>
    <recommendedName>
        <fullName evidence="2">ATP-dependent DNA ligase family profile domain-containing protein</fullName>
    </recommendedName>
</protein>
<organism evidence="3 4">
    <name type="scientific">Hermanssonia centrifuga</name>
    <dbReference type="NCBI Taxonomy" id="98765"/>
    <lineage>
        <taxon>Eukaryota</taxon>
        <taxon>Fungi</taxon>
        <taxon>Dikarya</taxon>
        <taxon>Basidiomycota</taxon>
        <taxon>Agaricomycotina</taxon>
        <taxon>Agaricomycetes</taxon>
        <taxon>Polyporales</taxon>
        <taxon>Meruliaceae</taxon>
        <taxon>Hermanssonia</taxon>
    </lineage>
</organism>
<evidence type="ECO:0000313" key="3">
    <source>
        <dbReference type="EMBL" id="THH02681.1"/>
    </source>
</evidence>
<dbReference type="PANTHER" id="PTHR45674:SF12">
    <property type="entry name" value="ATP DEPENDENT DNA LIGASE DOMAIN-CONTAINING PROTEIN"/>
    <property type="match status" value="1"/>
</dbReference>
<dbReference type="InterPro" id="IPR012340">
    <property type="entry name" value="NA-bd_OB-fold"/>
</dbReference>
<sequence>MSSSIDSEHMLRRVFAAAIADHQEGVVLKANESTYNAKNLPWIKLKKDYIPGYGDAIDLVLLGASWEKDRARELRVAPTAYTTFYIGALANAEVLKTMPSVKPHFEIIFTVSYGLPRERLEELNFRIKSSDPVECLPHSRQPPTTPYSYNICHGLPLPTVMMSNPICVELYGAGFTKPPRSRYYELRFPRILKVFRPDERPWNDASTLQDLQQTAYEVVGRDRSGKAEDDWCTELWGKTASPGIKSASKRKAREEEWIEKLEDADGKPKMKAQKLDFVAAFLYPASAIACPFLFSQTSRQGYSMAQVTINAYQKTYIRGNTKEDCRTAFV</sequence>
<evidence type="ECO:0000259" key="2">
    <source>
        <dbReference type="PROSITE" id="PS50160"/>
    </source>
</evidence>
<evidence type="ECO:0000256" key="1">
    <source>
        <dbReference type="ARBA" id="ARBA00022598"/>
    </source>
</evidence>
<feature type="domain" description="ATP-dependent DNA ligase family profile" evidence="2">
    <location>
        <begin position="1"/>
        <end position="70"/>
    </location>
</feature>
<dbReference type="InterPro" id="IPR012310">
    <property type="entry name" value="DNA_ligase_ATP-dep_cent"/>
</dbReference>
<comment type="caution">
    <text evidence="3">The sequence shown here is derived from an EMBL/GenBank/DDBJ whole genome shotgun (WGS) entry which is preliminary data.</text>
</comment>
<gene>
    <name evidence="3" type="ORF">EW026_g207</name>
</gene>
<dbReference type="PROSITE" id="PS50160">
    <property type="entry name" value="DNA_LIGASE_A3"/>
    <property type="match status" value="1"/>
</dbReference>
<dbReference type="InterPro" id="IPR050191">
    <property type="entry name" value="ATP-dep_DNA_ligase"/>
</dbReference>